<dbReference type="Proteomes" id="UP000547209">
    <property type="component" value="Unassembled WGS sequence"/>
</dbReference>
<dbReference type="SUPFAM" id="SSF54593">
    <property type="entry name" value="Glyoxalase/Bleomycin resistance protein/Dihydroxybiphenyl dioxygenase"/>
    <property type="match status" value="2"/>
</dbReference>
<dbReference type="InterPro" id="IPR029068">
    <property type="entry name" value="Glyas_Bleomycin-R_OHBP_Dase"/>
</dbReference>
<dbReference type="PANTHER" id="PTHR36444">
    <property type="entry name" value="TRANSCRIPTIONAL REGULATOR PROTEIN YOBU-RELATED"/>
    <property type="match status" value="1"/>
</dbReference>
<dbReference type="Pfam" id="PF14526">
    <property type="entry name" value="Cass2"/>
    <property type="match status" value="1"/>
</dbReference>
<dbReference type="PANTHER" id="PTHR36444:SF2">
    <property type="entry name" value="TRANSCRIPTIONAL REGULATOR PROTEIN YOBU-RELATED"/>
    <property type="match status" value="1"/>
</dbReference>
<dbReference type="InterPro" id="IPR011256">
    <property type="entry name" value="Reg_factor_effector_dom_sf"/>
</dbReference>
<evidence type="ECO:0000313" key="2">
    <source>
        <dbReference type="EMBL" id="MBB6671057.1"/>
    </source>
</evidence>
<dbReference type="InterPro" id="IPR029441">
    <property type="entry name" value="Cass2"/>
</dbReference>
<comment type="caution">
    <text evidence="2">The sequence shown here is derived from an EMBL/GenBank/DDBJ whole genome shotgun (WGS) entry which is preliminary data.</text>
</comment>
<feature type="domain" description="VOC" evidence="1">
    <location>
        <begin position="308"/>
        <end position="420"/>
    </location>
</feature>
<sequence>MIAKTEVVWKDTFHAVGLKVPFQPSNVILPSENELSKLWIRFNPRAGEIKGCDGKCYGLCLFPPGFKPGDTFDYLAGAGVRAIEDVPEGMTAETVAGALYCVVTRQGTIDELGETFRYYWEEWLPSSADYEATCGAEVELYDERYRGNEDAASIMELWFPVKRKREAPIENRIGSAIVHVTDLRRSAEWYSRLLGLPIREERLNGGPVYWFDLPGTGLLLDDNSGNRRDPAWREDMKPRFMLPVSDIDDAYAYIRERAEIIGGGPHRFEGMAYFNFRDPEGNALMACRSEHAEEDPALAETESPVLGRIGGVFVDVRKMESAARWHSELFGLPFKPQEAEQSIYSVPMRRGASLLLDDNRARRGETFRILLMFDTRDIRASYDFVRTLGYEAFGEIEEHGDVAFFSVRDPDGNLIMICQGEA</sequence>
<dbReference type="RefSeq" id="WP_185142546.1">
    <property type="nucleotide sequence ID" value="NZ_JACJVP010000015.1"/>
</dbReference>
<dbReference type="Gene3D" id="3.10.180.10">
    <property type="entry name" value="2,3-Dihydroxybiphenyl 1,2-Dioxygenase, domain 1"/>
    <property type="match status" value="2"/>
</dbReference>
<evidence type="ECO:0000313" key="3">
    <source>
        <dbReference type="Proteomes" id="UP000547209"/>
    </source>
</evidence>
<dbReference type="PROSITE" id="PS51819">
    <property type="entry name" value="VOC"/>
    <property type="match status" value="2"/>
</dbReference>
<dbReference type="Pfam" id="PF00903">
    <property type="entry name" value="Glyoxalase"/>
    <property type="match status" value="2"/>
</dbReference>
<dbReference type="InterPro" id="IPR037523">
    <property type="entry name" value="VOC_core"/>
</dbReference>
<dbReference type="Gene3D" id="3.20.80.10">
    <property type="entry name" value="Regulatory factor, effector binding domain"/>
    <property type="match status" value="1"/>
</dbReference>
<keyword evidence="3" id="KW-1185">Reference proteome</keyword>
<organism evidence="2 3">
    <name type="scientific">Cohnella nanjingensis</name>
    <dbReference type="NCBI Taxonomy" id="1387779"/>
    <lineage>
        <taxon>Bacteria</taxon>
        <taxon>Bacillati</taxon>
        <taxon>Bacillota</taxon>
        <taxon>Bacilli</taxon>
        <taxon>Bacillales</taxon>
        <taxon>Paenibacillaceae</taxon>
        <taxon>Cohnella</taxon>
    </lineage>
</organism>
<dbReference type="EMBL" id="JACJVP010000015">
    <property type="protein sequence ID" value="MBB6671057.1"/>
    <property type="molecule type" value="Genomic_DNA"/>
</dbReference>
<evidence type="ECO:0000259" key="1">
    <source>
        <dbReference type="PROSITE" id="PS51819"/>
    </source>
</evidence>
<accession>A0A7X0RP22</accession>
<dbReference type="AlphaFoldDB" id="A0A7X0RP22"/>
<gene>
    <name evidence="2" type="ORF">H7C19_10185</name>
</gene>
<dbReference type="SMART" id="SM00871">
    <property type="entry name" value="AraC_E_bind"/>
    <property type="match status" value="1"/>
</dbReference>
<proteinExistence type="predicted"/>
<protein>
    <submittedName>
        <fullName evidence="2">GyrI-like domain-containing protein</fullName>
    </submittedName>
</protein>
<reference evidence="2 3" key="1">
    <citation type="submission" date="2020-08" db="EMBL/GenBank/DDBJ databases">
        <title>Cohnella phylogeny.</title>
        <authorList>
            <person name="Dunlap C."/>
        </authorList>
    </citation>
    <scope>NUCLEOTIDE SEQUENCE [LARGE SCALE GENOMIC DNA]</scope>
    <source>
        <strain evidence="2 3">DSM 28246</strain>
    </source>
</reference>
<name>A0A7X0RP22_9BACL</name>
<dbReference type="SUPFAM" id="SSF55136">
    <property type="entry name" value="Probable bacterial effector-binding domain"/>
    <property type="match status" value="1"/>
</dbReference>
<dbReference type="InterPro" id="IPR010499">
    <property type="entry name" value="AraC_E-bd"/>
</dbReference>
<dbReference type="InterPro" id="IPR004360">
    <property type="entry name" value="Glyas_Fos-R_dOase_dom"/>
</dbReference>
<dbReference type="CDD" id="cd06587">
    <property type="entry name" value="VOC"/>
    <property type="match status" value="1"/>
</dbReference>
<dbReference type="InterPro" id="IPR053182">
    <property type="entry name" value="YobU-like_regulator"/>
</dbReference>
<feature type="domain" description="VOC" evidence="1">
    <location>
        <begin position="172"/>
        <end position="289"/>
    </location>
</feature>